<dbReference type="Pfam" id="PF00005">
    <property type="entry name" value="ABC_tran"/>
    <property type="match status" value="1"/>
</dbReference>
<dbReference type="InterPro" id="IPR003593">
    <property type="entry name" value="AAA+_ATPase"/>
</dbReference>
<keyword evidence="3 5" id="KW-0067">ATP-binding</keyword>
<dbReference type="GO" id="GO:0005524">
    <property type="term" value="F:ATP binding"/>
    <property type="evidence" value="ECO:0007669"/>
    <property type="project" value="UniProtKB-KW"/>
</dbReference>
<dbReference type="SUPFAM" id="SSF52540">
    <property type="entry name" value="P-loop containing nucleoside triphosphate hydrolases"/>
    <property type="match status" value="1"/>
</dbReference>
<sequence length="253" mass="28046">MLSIKKLDYQWVGAEKPLINGLNLTIETGEWVALIGDNGAGKSTLLRLIAGLLKPTGGHIMVQGRDIATLKAAQRAPLLGVLFQEAERQIFRHRVRDEIAFGLRLQGVRGDLLQQHIAQTLTLCGLSDVADAHPLDLHAGQRRMVAVASLACVAPPLLLLDEPSRDFDSYWLGIFINWLEICRAQGTTVLAISHDYSFVKKYFPRAIRLADGVITEDGNSNRMLFMPAIPKKIRVACKRGQHPSNLKYEGYNV</sequence>
<evidence type="ECO:0000313" key="5">
    <source>
        <dbReference type="EMBL" id="MFC0229552.1"/>
    </source>
</evidence>
<proteinExistence type="predicted"/>
<feature type="domain" description="ABC transporter" evidence="4">
    <location>
        <begin position="4"/>
        <end position="236"/>
    </location>
</feature>
<protein>
    <submittedName>
        <fullName evidence="5">ABC transporter ATP-binding protein</fullName>
    </submittedName>
</protein>
<evidence type="ECO:0000256" key="1">
    <source>
        <dbReference type="ARBA" id="ARBA00022448"/>
    </source>
</evidence>
<dbReference type="CDD" id="cd03225">
    <property type="entry name" value="ABC_cobalt_CbiO_domain1"/>
    <property type="match status" value="1"/>
</dbReference>
<keyword evidence="6" id="KW-1185">Reference proteome</keyword>
<keyword evidence="1" id="KW-0813">Transport</keyword>
<dbReference type="InterPro" id="IPR050095">
    <property type="entry name" value="ECF_ABC_transporter_ATP-bd"/>
</dbReference>
<dbReference type="InterPro" id="IPR003439">
    <property type="entry name" value="ABC_transporter-like_ATP-bd"/>
</dbReference>
<gene>
    <name evidence="5" type="ORF">ACFFJ3_24190</name>
</gene>
<dbReference type="InterPro" id="IPR015856">
    <property type="entry name" value="ABC_transpr_CbiO/EcfA_su"/>
</dbReference>
<comment type="caution">
    <text evidence="5">The sequence shown here is derived from an EMBL/GenBank/DDBJ whole genome shotgun (WGS) entry which is preliminary data.</text>
</comment>
<dbReference type="SMART" id="SM00382">
    <property type="entry name" value="AAA"/>
    <property type="match status" value="1"/>
</dbReference>
<evidence type="ECO:0000256" key="3">
    <source>
        <dbReference type="ARBA" id="ARBA00022840"/>
    </source>
</evidence>
<accession>A0ABV6EKN8</accession>
<keyword evidence="2" id="KW-0547">Nucleotide-binding</keyword>
<dbReference type="Gene3D" id="3.40.50.300">
    <property type="entry name" value="P-loop containing nucleotide triphosphate hydrolases"/>
    <property type="match status" value="1"/>
</dbReference>
<dbReference type="PANTHER" id="PTHR43553">
    <property type="entry name" value="HEAVY METAL TRANSPORTER"/>
    <property type="match status" value="1"/>
</dbReference>
<evidence type="ECO:0000259" key="4">
    <source>
        <dbReference type="PROSITE" id="PS50893"/>
    </source>
</evidence>
<name>A0ABV6EKN8_9GAMM</name>
<dbReference type="PROSITE" id="PS50893">
    <property type="entry name" value="ABC_TRANSPORTER_2"/>
    <property type="match status" value="1"/>
</dbReference>
<dbReference type="RefSeq" id="WP_380681016.1">
    <property type="nucleotide sequence ID" value="NZ_CP173186.1"/>
</dbReference>
<evidence type="ECO:0000313" key="6">
    <source>
        <dbReference type="Proteomes" id="UP001589792"/>
    </source>
</evidence>
<dbReference type="EMBL" id="JBHLXG010000038">
    <property type="protein sequence ID" value="MFC0229552.1"/>
    <property type="molecule type" value="Genomic_DNA"/>
</dbReference>
<dbReference type="Proteomes" id="UP001589792">
    <property type="component" value="Unassembled WGS sequence"/>
</dbReference>
<evidence type="ECO:0000256" key="2">
    <source>
        <dbReference type="ARBA" id="ARBA00022741"/>
    </source>
</evidence>
<organism evidence="5 6">
    <name type="scientific">Serratia aquatilis</name>
    <dbReference type="NCBI Taxonomy" id="1737515"/>
    <lineage>
        <taxon>Bacteria</taxon>
        <taxon>Pseudomonadati</taxon>
        <taxon>Pseudomonadota</taxon>
        <taxon>Gammaproteobacteria</taxon>
        <taxon>Enterobacterales</taxon>
        <taxon>Yersiniaceae</taxon>
        <taxon>Serratia</taxon>
    </lineage>
</organism>
<reference evidence="5 6" key="1">
    <citation type="submission" date="2024-09" db="EMBL/GenBank/DDBJ databases">
        <authorList>
            <person name="Sun Q."/>
            <person name="Mori K."/>
        </authorList>
    </citation>
    <scope>NUCLEOTIDE SEQUENCE [LARGE SCALE GENOMIC DNA]</scope>
    <source>
        <strain evidence="5 6">CCM 8626</strain>
    </source>
</reference>
<dbReference type="InterPro" id="IPR027417">
    <property type="entry name" value="P-loop_NTPase"/>
</dbReference>